<accession>A0A348B3Y1</accession>
<dbReference type="Proteomes" id="UP000616143">
    <property type="component" value="Unassembled WGS sequence"/>
</dbReference>
<keyword evidence="3" id="KW-1185">Reference proteome</keyword>
<evidence type="ECO:0000313" key="3">
    <source>
        <dbReference type="Proteomes" id="UP000276741"/>
    </source>
</evidence>
<organism evidence="1 3">
    <name type="scientific">Sulfodiicoccus acidiphilus</name>
    <dbReference type="NCBI Taxonomy" id="1670455"/>
    <lineage>
        <taxon>Archaea</taxon>
        <taxon>Thermoproteota</taxon>
        <taxon>Thermoprotei</taxon>
        <taxon>Sulfolobales</taxon>
        <taxon>Sulfolobaceae</taxon>
        <taxon>Sulfodiicoccus</taxon>
    </lineage>
</organism>
<dbReference type="Proteomes" id="UP000276741">
    <property type="component" value="Chromosome"/>
</dbReference>
<reference evidence="2" key="1">
    <citation type="journal article" date="2014" name="Int. J. Syst. Evol. Microbiol.">
        <title>Complete genome sequence of Corynebacterium casei LMG S-19264T (=DSM 44701T), isolated from a smear-ripened cheese.</title>
        <authorList>
            <consortium name="US DOE Joint Genome Institute (JGI-PGF)"/>
            <person name="Walter F."/>
            <person name="Albersmeier A."/>
            <person name="Kalinowski J."/>
            <person name="Ruckert C."/>
        </authorList>
    </citation>
    <scope>NUCLEOTIDE SEQUENCE</scope>
    <source>
        <strain evidence="2">JCM 31740</strain>
    </source>
</reference>
<reference evidence="1" key="3">
    <citation type="journal article" date="2019" name="BMC Res. Notes">
        <title>Complete genome sequence of the Sulfodiicoccus acidiphilus strain HS-1T, the first crenarchaeon that lacks polB3, isolated from an acidic hot spring in Ohwaku-dani, Hakone, Japan.</title>
        <authorList>
            <person name="Sakai H.D."/>
            <person name="Kurosawa N."/>
        </authorList>
    </citation>
    <scope>NUCLEOTIDE SEQUENCE</scope>
    <source>
        <strain evidence="1">HS-1</strain>
    </source>
</reference>
<evidence type="ECO:0000313" key="1">
    <source>
        <dbReference type="EMBL" id="BBD72883.1"/>
    </source>
</evidence>
<name>A0A348B3Y1_9CREN</name>
<dbReference type="KEGG" id="sacd:HS1genome_1272"/>
<dbReference type="EMBL" id="BMQS01000002">
    <property type="protein sequence ID" value="GGT88260.1"/>
    <property type="molecule type" value="Genomic_DNA"/>
</dbReference>
<sequence>MTSSCSRRLLNGKSKETAKKHYNYLIRTLGELEYTLTPDRLKEYVLDLEAENPNSARRSAKALKVFIKEVVRNRDPVIAQVLYNSFKIPQTTTTYVLFSRHSLMVSSELLPP</sequence>
<proteinExistence type="predicted"/>
<dbReference type="OrthoDB" id="42022at2157"/>
<dbReference type="EMBL" id="AP018553">
    <property type="protein sequence ID" value="BBD72883.1"/>
    <property type="molecule type" value="Genomic_DNA"/>
</dbReference>
<gene>
    <name evidence="2" type="ORF">GCM10007116_02800</name>
    <name evidence="1" type="ORF">HS1genome_1272</name>
</gene>
<evidence type="ECO:0008006" key="4">
    <source>
        <dbReference type="Google" id="ProtNLM"/>
    </source>
</evidence>
<reference evidence="3" key="2">
    <citation type="submission" date="2018-04" db="EMBL/GenBank/DDBJ databases">
        <title>Complete genome sequence of Sulfodiicoccus acidiphilus strain HS-1.</title>
        <authorList>
            <person name="Sakai H.D."/>
            <person name="Kurosawa N."/>
        </authorList>
    </citation>
    <scope>NUCLEOTIDE SEQUENCE [LARGE SCALE GENOMIC DNA]</scope>
    <source>
        <strain evidence="3">HS-1</strain>
    </source>
</reference>
<dbReference type="AlphaFoldDB" id="A0A348B3Y1"/>
<dbReference type="RefSeq" id="WP_126450088.1">
    <property type="nucleotide sequence ID" value="NZ_AP018553.1"/>
</dbReference>
<reference evidence="2" key="4">
    <citation type="submission" date="2020-09" db="EMBL/GenBank/DDBJ databases">
        <authorList>
            <person name="Sun Q."/>
            <person name="Ohkuma M."/>
        </authorList>
    </citation>
    <scope>NUCLEOTIDE SEQUENCE</scope>
    <source>
        <strain evidence="2">JCM 31740</strain>
    </source>
</reference>
<evidence type="ECO:0000313" key="2">
    <source>
        <dbReference type="EMBL" id="GGT88260.1"/>
    </source>
</evidence>
<protein>
    <recommendedName>
        <fullName evidence="4">Core-binding (CB) domain-containing protein</fullName>
    </recommendedName>
</protein>
<dbReference type="GeneID" id="38666785"/>